<dbReference type="HOGENOM" id="CLU_3388261_0_0_11"/>
<sequence length="32" mass="3579">MQGIITNTLNGRIQDSVYRAKGATDEARKRKS</sequence>
<dbReference type="KEGG" id="bde:BDP_1877"/>
<evidence type="ECO:0000313" key="1">
    <source>
        <dbReference type="EMBL" id="ADB10459.1"/>
    </source>
</evidence>
<protein>
    <submittedName>
        <fullName evidence="1">Uncharacterized protein</fullName>
    </submittedName>
</protein>
<gene>
    <name evidence="1" type="ordered locus">BDP_1877</name>
</gene>
<keyword evidence="2" id="KW-1185">Reference proteome</keyword>
<organism evidence="1 2">
    <name type="scientific">Bifidobacterium dentium (strain ATCC 27534 / DSM 20436 / JCM 1195 / Bd1)</name>
    <dbReference type="NCBI Taxonomy" id="401473"/>
    <lineage>
        <taxon>Bacteria</taxon>
        <taxon>Bacillati</taxon>
        <taxon>Actinomycetota</taxon>
        <taxon>Actinomycetes</taxon>
        <taxon>Bifidobacteriales</taxon>
        <taxon>Bifidobacteriaceae</taxon>
        <taxon>Bifidobacterium</taxon>
    </lineage>
</organism>
<dbReference type="EMBL" id="CP001750">
    <property type="protein sequence ID" value="ADB10459.1"/>
    <property type="molecule type" value="Genomic_DNA"/>
</dbReference>
<accession>D2Q694</accession>
<dbReference type="Proteomes" id="UP000008693">
    <property type="component" value="Chromosome"/>
</dbReference>
<reference evidence="1 2" key="1">
    <citation type="journal article" date="2009" name="PLoS Genet.">
        <title>The Bifidobacterium dentium Bd1 genome sequence reflects its genetic adaptation to the human oral cavity.</title>
        <authorList>
            <person name="Ventura M."/>
            <person name="Turroni F."/>
            <person name="Zomer A."/>
            <person name="Foroni E."/>
            <person name="Giubellini V."/>
            <person name="Bottacini F."/>
            <person name="Canchaya C."/>
            <person name="Claesson M.J."/>
            <person name="He F."/>
            <person name="Mantzourani M."/>
            <person name="Mulas L."/>
            <person name="Ferrarini A."/>
            <person name="Gao B."/>
            <person name="Delledonne M."/>
            <person name="Henrissat B."/>
            <person name="Coutinho P."/>
            <person name="Oggioni M."/>
            <person name="Gupta R.S."/>
            <person name="Zhang Z."/>
            <person name="Beighton D."/>
            <person name="Fitzgerald G.F."/>
            <person name="O'Toole P.W."/>
            <person name="van Sinderen D."/>
        </authorList>
    </citation>
    <scope>NUCLEOTIDE SEQUENCE [LARGE SCALE GENOMIC DNA]</scope>
    <source>
        <strain evidence="2">ATCC 27534 / DSM 20436 / JCM 1195 / Bd1</strain>
    </source>
</reference>
<evidence type="ECO:0000313" key="2">
    <source>
        <dbReference type="Proteomes" id="UP000008693"/>
    </source>
</evidence>
<dbReference type="AlphaFoldDB" id="D2Q694"/>
<proteinExistence type="predicted"/>
<name>D2Q694_BIFDB</name>